<keyword evidence="2" id="KW-1185">Reference proteome</keyword>
<protein>
    <submittedName>
        <fullName evidence="1">Uncharacterized protein</fullName>
    </submittedName>
</protein>
<evidence type="ECO:0000313" key="1">
    <source>
        <dbReference type="EMBL" id="KGN49554.1"/>
    </source>
</evidence>
<reference evidence="1 2" key="1">
    <citation type="journal article" date="2009" name="Nat. Genet.">
        <title>The genome of the cucumber, Cucumis sativus L.</title>
        <authorList>
            <person name="Huang S."/>
            <person name="Li R."/>
            <person name="Zhang Z."/>
            <person name="Li L."/>
            <person name="Gu X."/>
            <person name="Fan W."/>
            <person name="Lucas W.J."/>
            <person name="Wang X."/>
            <person name="Xie B."/>
            <person name="Ni P."/>
            <person name="Ren Y."/>
            <person name="Zhu H."/>
            <person name="Li J."/>
            <person name="Lin K."/>
            <person name="Jin W."/>
            <person name="Fei Z."/>
            <person name="Li G."/>
            <person name="Staub J."/>
            <person name="Kilian A."/>
            <person name="van der Vossen E.A."/>
            <person name="Wu Y."/>
            <person name="Guo J."/>
            <person name="He J."/>
            <person name="Jia Z."/>
            <person name="Ren Y."/>
            <person name="Tian G."/>
            <person name="Lu Y."/>
            <person name="Ruan J."/>
            <person name="Qian W."/>
            <person name="Wang M."/>
            <person name="Huang Q."/>
            <person name="Li B."/>
            <person name="Xuan Z."/>
            <person name="Cao J."/>
            <person name="Asan"/>
            <person name="Wu Z."/>
            <person name="Zhang J."/>
            <person name="Cai Q."/>
            <person name="Bai Y."/>
            <person name="Zhao B."/>
            <person name="Han Y."/>
            <person name="Li Y."/>
            <person name="Li X."/>
            <person name="Wang S."/>
            <person name="Shi Q."/>
            <person name="Liu S."/>
            <person name="Cho W.K."/>
            <person name="Kim J.Y."/>
            <person name="Xu Y."/>
            <person name="Heller-Uszynska K."/>
            <person name="Miao H."/>
            <person name="Cheng Z."/>
            <person name="Zhang S."/>
            <person name="Wu J."/>
            <person name="Yang Y."/>
            <person name="Kang H."/>
            <person name="Li M."/>
            <person name="Liang H."/>
            <person name="Ren X."/>
            <person name="Shi Z."/>
            <person name="Wen M."/>
            <person name="Jian M."/>
            <person name="Yang H."/>
            <person name="Zhang G."/>
            <person name="Yang Z."/>
            <person name="Chen R."/>
            <person name="Liu S."/>
            <person name="Li J."/>
            <person name="Ma L."/>
            <person name="Liu H."/>
            <person name="Zhou Y."/>
            <person name="Zhao J."/>
            <person name="Fang X."/>
            <person name="Li G."/>
            <person name="Fang L."/>
            <person name="Li Y."/>
            <person name="Liu D."/>
            <person name="Zheng H."/>
            <person name="Zhang Y."/>
            <person name="Qin N."/>
            <person name="Li Z."/>
            <person name="Yang G."/>
            <person name="Yang S."/>
            <person name="Bolund L."/>
            <person name="Kristiansen K."/>
            <person name="Zheng H."/>
            <person name="Li S."/>
            <person name="Zhang X."/>
            <person name="Yang H."/>
            <person name="Wang J."/>
            <person name="Sun R."/>
            <person name="Zhang B."/>
            <person name="Jiang S."/>
            <person name="Wang J."/>
            <person name="Du Y."/>
            <person name="Li S."/>
        </authorList>
    </citation>
    <scope>NUCLEOTIDE SEQUENCE [LARGE SCALE GENOMIC DNA]</scope>
    <source>
        <strain evidence="2">cv. 9930</strain>
    </source>
</reference>
<dbReference type="Proteomes" id="UP000029981">
    <property type="component" value="Chromosome 5"/>
</dbReference>
<reference evidence="1 2" key="4">
    <citation type="journal article" date="2011" name="BMC Genomics">
        <title>RNA-Seq improves annotation of protein-coding genes in the cucumber genome.</title>
        <authorList>
            <person name="Li Z."/>
            <person name="Zhang Z."/>
            <person name="Yan P."/>
            <person name="Huang S."/>
            <person name="Fei Z."/>
            <person name="Lin K."/>
        </authorList>
    </citation>
    <scope>NUCLEOTIDE SEQUENCE [LARGE SCALE GENOMIC DNA]</scope>
    <source>
        <strain evidence="2">cv. 9930</strain>
    </source>
</reference>
<gene>
    <name evidence="1" type="ORF">Csa_5G000520</name>
</gene>
<accession>A0A0A0KL53</accession>
<dbReference type="Gramene" id="KGN49554">
    <property type="protein sequence ID" value="KGN49554"/>
    <property type="gene ID" value="Csa_5G000520"/>
</dbReference>
<dbReference type="AlphaFoldDB" id="A0A0A0KL53"/>
<organism evidence="1 2">
    <name type="scientific">Cucumis sativus</name>
    <name type="common">Cucumber</name>
    <dbReference type="NCBI Taxonomy" id="3659"/>
    <lineage>
        <taxon>Eukaryota</taxon>
        <taxon>Viridiplantae</taxon>
        <taxon>Streptophyta</taxon>
        <taxon>Embryophyta</taxon>
        <taxon>Tracheophyta</taxon>
        <taxon>Spermatophyta</taxon>
        <taxon>Magnoliopsida</taxon>
        <taxon>eudicotyledons</taxon>
        <taxon>Gunneridae</taxon>
        <taxon>Pentapetalae</taxon>
        <taxon>rosids</taxon>
        <taxon>fabids</taxon>
        <taxon>Cucurbitales</taxon>
        <taxon>Cucurbitaceae</taxon>
        <taxon>Benincaseae</taxon>
        <taxon>Cucumis</taxon>
    </lineage>
</organism>
<name>A0A0A0KL53_CUCSA</name>
<reference evidence="1 2" key="2">
    <citation type="journal article" date="2009" name="PLoS ONE">
        <title>An integrated genetic and cytogenetic map of the cucumber genome.</title>
        <authorList>
            <person name="Ren Y."/>
            <person name="Zhang Z."/>
            <person name="Liu J."/>
            <person name="Staub J.E."/>
            <person name="Han Y."/>
            <person name="Cheng Z."/>
            <person name="Li X."/>
            <person name="Lu J."/>
            <person name="Miao H."/>
            <person name="Kang H."/>
            <person name="Xie B."/>
            <person name="Gu X."/>
            <person name="Wang X."/>
            <person name="Du Y."/>
            <person name="Jin W."/>
            <person name="Huang S."/>
        </authorList>
    </citation>
    <scope>NUCLEOTIDE SEQUENCE [LARGE SCALE GENOMIC DNA]</scope>
    <source>
        <strain evidence="2">cv. 9930</strain>
    </source>
</reference>
<dbReference type="EMBL" id="CM002926">
    <property type="protein sequence ID" value="KGN49554.1"/>
    <property type="molecule type" value="Genomic_DNA"/>
</dbReference>
<proteinExistence type="predicted"/>
<reference evidence="1 2" key="3">
    <citation type="journal article" date="2010" name="BMC Genomics">
        <title>Transcriptome sequencing and comparative analysis of cucumber flowers with different sex types.</title>
        <authorList>
            <person name="Guo S."/>
            <person name="Zheng Y."/>
            <person name="Joung J.G."/>
            <person name="Liu S."/>
            <person name="Zhang Z."/>
            <person name="Crasta O.R."/>
            <person name="Sobral B.W."/>
            <person name="Xu Y."/>
            <person name="Huang S."/>
            <person name="Fei Z."/>
        </authorList>
    </citation>
    <scope>NUCLEOTIDE SEQUENCE [LARGE SCALE GENOMIC DNA]</scope>
    <source>
        <strain evidence="2">cv. 9930</strain>
    </source>
</reference>
<sequence>MGRFLNAELSSINDEIAVKRCLETEYWFLGISSLVVAMLKPVPIGLSRNRRPNFRFHEPGLGIREMGSVFCLWKLTRHGPSSKKLPTMEEQPGPPWSQIRRGVSEMGEIGVWAS</sequence>
<evidence type="ECO:0000313" key="2">
    <source>
        <dbReference type="Proteomes" id="UP000029981"/>
    </source>
</evidence>